<gene>
    <name evidence="1" type="ORF">E6Q80_06140</name>
</gene>
<evidence type="ECO:0000313" key="2">
    <source>
        <dbReference type="Proteomes" id="UP000321192"/>
    </source>
</evidence>
<comment type="caution">
    <text evidence="1">The sequence shown here is derived from an EMBL/GenBank/DDBJ whole genome shotgun (WGS) entry which is preliminary data.</text>
</comment>
<proteinExistence type="predicted"/>
<evidence type="ECO:0000313" key="1">
    <source>
        <dbReference type="EMBL" id="TXH87548.1"/>
    </source>
</evidence>
<dbReference type="RefSeq" id="WP_151720900.1">
    <property type="nucleotide sequence ID" value="NZ_SSFD01000085.1"/>
</dbReference>
<dbReference type="EMBL" id="SSFD01000085">
    <property type="protein sequence ID" value="TXH87548.1"/>
    <property type="molecule type" value="Genomic_DNA"/>
</dbReference>
<protein>
    <submittedName>
        <fullName evidence="1">Uncharacterized protein</fullName>
    </submittedName>
</protein>
<dbReference type="Proteomes" id="UP000321192">
    <property type="component" value="Unassembled WGS sequence"/>
</dbReference>
<sequence>MTFTVDDLEKAREALRAWEDRFDRYTGNNPNKYQSDIKVARREVRTIEDALKANGATPLTEDEQLEKELDAAFPDAKSKQTVEYSGRKFQRRFWPIEKSRSGKTVTEWGRGWTEVSDD</sequence>
<name>A0A5C7SUI5_THASP</name>
<dbReference type="AlphaFoldDB" id="A0A5C7SUI5"/>
<organism evidence="1 2">
    <name type="scientific">Thauera aminoaromatica</name>
    <dbReference type="NCBI Taxonomy" id="164330"/>
    <lineage>
        <taxon>Bacteria</taxon>
        <taxon>Pseudomonadati</taxon>
        <taxon>Pseudomonadota</taxon>
        <taxon>Betaproteobacteria</taxon>
        <taxon>Rhodocyclales</taxon>
        <taxon>Zoogloeaceae</taxon>
        <taxon>Thauera</taxon>
    </lineage>
</organism>
<reference evidence="1 2" key="1">
    <citation type="submission" date="2018-09" db="EMBL/GenBank/DDBJ databases">
        <title>Metagenome Assembled Genomes from an Advanced Water Purification Facility.</title>
        <authorList>
            <person name="Stamps B.W."/>
            <person name="Spear J.R."/>
        </authorList>
    </citation>
    <scope>NUCLEOTIDE SEQUENCE [LARGE SCALE GENOMIC DNA]</scope>
    <source>
        <strain evidence="1">Bin_27_1</strain>
    </source>
</reference>
<accession>A0A5C7SUI5</accession>